<keyword evidence="1" id="KW-0472">Membrane</keyword>
<sequence>MLETNRREFPTALLLNGASALFWSCAVGVKMVALWMLIRYSIFCWYVPVPPASMGVRAGRAFVIGGYIAGAVWVLRKRILGIPS</sequence>
<accession>A0A538UBU9</accession>
<dbReference type="EMBL" id="VBPA01000007">
    <property type="protein sequence ID" value="TMQ73376.1"/>
    <property type="molecule type" value="Genomic_DNA"/>
</dbReference>
<name>A0A538UBU9_UNCEI</name>
<protein>
    <submittedName>
        <fullName evidence="2">Uncharacterized protein</fullName>
    </submittedName>
</protein>
<reference evidence="2 3" key="1">
    <citation type="journal article" date="2019" name="Nat. Microbiol.">
        <title>Mediterranean grassland soil C-N compound turnover is dependent on rainfall and depth, and is mediated by genomically divergent microorganisms.</title>
        <authorList>
            <person name="Diamond S."/>
            <person name="Andeer P.F."/>
            <person name="Li Z."/>
            <person name="Crits-Christoph A."/>
            <person name="Burstein D."/>
            <person name="Anantharaman K."/>
            <person name="Lane K.R."/>
            <person name="Thomas B.C."/>
            <person name="Pan C."/>
            <person name="Northen T.R."/>
            <person name="Banfield J.F."/>
        </authorList>
    </citation>
    <scope>NUCLEOTIDE SEQUENCE [LARGE SCALE GENOMIC DNA]</scope>
    <source>
        <strain evidence="2">WS_10</strain>
    </source>
</reference>
<evidence type="ECO:0000256" key="1">
    <source>
        <dbReference type="SAM" id="Phobius"/>
    </source>
</evidence>
<organism evidence="2 3">
    <name type="scientific">Eiseniibacteriota bacterium</name>
    <dbReference type="NCBI Taxonomy" id="2212470"/>
    <lineage>
        <taxon>Bacteria</taxon>
        <taxon>Candidatus Eiseniibacteriota</taxon>
    </lineage>
</organism>
<dbReference type="Proteomes" id="UP000319836">
    <property type="component" value="Unassembled WGS sequence"/>
</dbReference>
<feature type="transmembrane region" description="Helical" evidence="1">
    <location>
        <begin position="58"/>
        <end position="75"/>
    </location>
</feature>
<gene>
    <name evidence="2" type="ORF">E6K80_00245</name>
</gene>
<keyword evidence="1" id="KW-0812">Transmembrane</keyword>
<evidence type="ECO:0000313" key="3">
    <source>
        <dbReference type="Proteomes" id="UP000319836"/>
    </source>
</evidence>
<comment type="caution">
    <text evidence="2">The sequence shown here is derived from an EMBL/GenBank/DDBJ whole genome shotgun (WGS) entry which is preliminary data.</text>
</comment>
<proteinExistence type="predicted"/>
<feature type="transmembrane region" description="Helical" evidence="1">
    <location>
        <begin position="12"/>
        <end position="38"/>
    </location>
</feature>
<keyword evidence="1" id="KW-1133">Transmembrane helix</keyword>
<dbReference type="AlphaFoldDB" id="A0A538UBU9"/>
<evidence type="ECO:0000313" key="2">
    <source>
        <dbReference type="EMBL" id="TMQ73376.1"/>
    </source>
</evidence>